<dbReference type="GO" id="GO:0005739">
    <property type="term" value="C:mitochondrion"/>
    <property type="evidence" value="ECO:0007669"/>
    <property type="project" value="UniProtKB-SubCell"/>
</dbReference>
<keyword evidence="6" id="KW-0687">Ribonucleoprotein</keyword>
<dbReference type="PANTHER" id="PTHR11362:SF82">
    <property type="entry name" value="PHOSPHATIDYLETHANOLAMINE-BINDING PROTEIN 4"/>
    <property type="match status" value="1"/>
</dbReference>
<dbReference type="GO" id="GO:0005840">
    <property type="term" value="C:ribosome"/>
    <property type="evidence" value="ECO:0007669"/>
    <property type="project" value="UniProtKB-KW"/>
</dbReference>
<evidence type="ECO:0000313" key="7">
    <source>
        <dbReference type="Proteomes" id="UP000242525"/>
    </source>
</evidence>
<dbReference type="Pfam" id="PF01161">
    <property type="entry name" value="PBP"/>
    <property type="match status" value="1"/>
</dbReference>
<evidence type="ECO:0000256" key="4">
    <source>
        <dbReference type="ARBA" id="ARBA00038016"/>
    </source>
</evidence>
<evidence type="ECO:0000256" key="5">
    <source>
        <dbReference type="ARBA" id="ARBA00039444"/>
    </source>
</evidence>
<comment type="similarity">
    <text evidence="4">Belongs to the phosphatidylethanolamine-binding protein family. Mitochondrion-specific ribosomal protein mL38 subfamily.</text>
</comment>
<evidence type="ECO:0000256" key="3">
    <source>
        <dbReference type="ARBA" id="ARBA00037226"/>
    </source>
</evidence>
<dbReference type="SUPFAM" id="SSF49777">
    <property type="entry name" value="PEBP-like"/>
    <property type="match status" value="1"/>
</dbReference>
<evidence type="ECO:0000256" key="2">
    <source>
        <dbReference type="ARBA" id="ARBA00023128"/>
    </source>
</evidence>
<dbReference type="OrthoDB" id="2153661at2759"/>
<gene>
    <name evidence="6" type="ORF">BN980_GECA02s03343g</name>
</gene>
<keyword evidence="7" id="KW-1185">Reference proteome</keyword>
<comment type="function">
    <text evidence="3">Component of the mitochondrial ribosome (mitoribosome), a dedicated translation machinery responsible for the synthesis of mitochondrial genome-encoded proteins, including at least some of the essential transmembrane subunits of the mitochondrial respiratory chain. The mitoribosomes are attached to the mitochondrial inner membrane and translation products are cotranslationally integrated into the membrane.</text>
</comment>
<dbReference type="FunFam" id="3.90.280.10:FF:000004">
    <property type="entry name" value="Mitochondrial large ribosomal subunit YmL35"/>
    <property type="match status" value="1"/>
</dbReference>
<keyword evidence="6" id="KW-0689">Ribosomal protein</keyword>
<reference evidence="6" key="1">
    <citation type="submission" date="2014-03" db="EMBL/GenBank/DDBJ databases">
        <authorList>
            <person name="Casaregola S."/>
        </authorList>
    </citation>
    <scope>NUCLEOTIDE SEQUENCE [LARGE SCALE GENOMIC DNA]</scope>
    <source>
        <strain evidence="6">CLIB 918</strain>
    </source>
</reference>
<dbReference type="CDD" id="cd00866">
    <property type="entry name" value="PEBP_euk"/>
    <property type="match status" value="1"/>
</dbReference>
<evidence type="ECO:0000256" key="1">
    <source>
        <dbReference type="ARBA" id="ARBA00004173"/>
    </source>
</evidence>
<protein>
    <recommendedName>
        <fullName evidence="5">Large ribosomal subunit protein mL38</fullName>
    </recommendedName>
</protein>
<dbReference type="InterPro" id="IPR035810">
    <property type="entry name" value="PEBP_euk"/>
</dbReference>
<dbReference type="InterPro" id="IPR036610">
    <property type="entry name" value="PEBP-like_sf"/>
</dbReference>
<organism evidence="6 7">
    <name type="scientific">Geotrichum candidum</name>
    <name type="common">Oospora lactis</name>
    <name type="synonym">Dipodascus geotrichum</name>
    <dbReference type="NCBI Taxonomy" id="1173061"/>
    <lineage>
        <taxon>Eukaryota</taxon>
        <taxon>Fungi</taxon>
        <taxon>Dikarya</taxon>
        <taxon>Ascomycota</taxon>
        <taxon>Saccharomycotina</taxon>
        <taxon>Dipodascomycetes</taxon>
        <taxon>Dipodascales</taxon>
        <taxon>Dipodascaceae</taxon>
        <taxon>Geotrichum</taxon>
    </lineage>
</organism>
<keyword evidence="2" id="KW-0496">Mitochondrion</keyword>
<dbReference type="Proteomes" id="UP000242525">
    <property type="component" value="Unassembled WGS sequence"/>
</dbReference>
<comment type="subcellular location">
    <subcellularLocation>
        <location evidence="1">Mitochondrion</location>
    </subcellularLocation>
</comment>
<dbReference type="AlphaFoldDB" id="A0A0J9X488"/>
<dbReference type="Gene3D" id="1.20.58.1180">
    <property type="match status" value="1"/>
</dbReference>
<name>A0A0J9X488_GEOCN</name>
<dbReference type="Gene3D" id="3.90.280.10">
    <property type="entry name" value="PEBP-like"/>
    <property type="match status" value="1"/>
</dbReference>
<dbReference type="InterPro" id="IPR008914">
    <property type="entry name" value="PEBP"/>
</dbReference>
<dbReference type="STRING" id="1173061.A0A0J9X488"/>
<accession>A0A0J9X488</accession>
<evidence type="ECO:0000313" key="6">
    <source>
        <dbReference type="EMBL" id="CDO51942.1"/>
    </source>
</evidence>
<sequence length="357" mass="40105">MKASQTTMRATRRCLSTAADAATKSSFQIKNPAMRESILSGYKRLNGPLSLRSKAARLAYNTPIGLDEVFPLAHEIVKKYQSTQSAKAESLKEQLAQAGSSEEASKLKVELTKAQVRSQVDNPEVQYNFKIGQADFREPVYRYLAEQKWKEYDLLVLMQRLESLKVIPDTMPTLDPKAKVELQFSGSVNKWLVPGATIPCAVASRPPLVTIQEFEEIKDDSLYTLVIVDPDTPDLARDSFKTTLKWAVANIPLSNVEHFVDTDKATELVPYLPPTPEKNSGIHRHAVWAFRQNNGKVAEVAQELIERDGFDIRKFADELGLQAVGAHIWRNKFDRTTDGVREKYGLGAGRVFARVRR</sequence>
<proteinExistence type="inferred from homology"/>
<dbReference type="PANTHER" id="PTHR11362">
    <property type="entry name" value="PHOSPHATIDYLETHANOLAMINE-BINDING PROTEIN"/>
    <property type="match status" value="1"/>
</dbReference>
<comment type="caution">
    <text evidence="6">The sequence shown here is derived from an EMBL/GenBank/DDBJ whole genome shotgun (WGS) entry which is preliminary data.</text>
</comment>
<dbReference type="EMBL" id="CCBN010000002">
    <property type="protein sequence ID" value="CDO51942.1"/>
    <property type="molecule type" value="Genomic_DNA"/>
</dbReference>